<reference evidence="2 3" key="1">
    <citation type="submission" date="2022-06" db="EMBL/GenBank/DDBJ databases">
        <title>Isolation of gut microbiota from human fecal samples.</title>
        <authorList>
            <person name="Pamer E.G."/>
            <person name="Barat B."/>
            <person name="Waligurski E."/>
            <person name="Medina S."/>
            <person name="Paddock L."/>
            <person name="Mostad J."/>
        </authorList>
    </citation>
    <scope>NUCLEOTIDE SEQUENCE [LARGE SCALE GENOMIC DNA]</scope>
    <source>
        <strain evidence="2 3">SL.3.17</strain>
    </source>
</reference>
<name>A0ABT1RR45_9FIRM</name>
<keyword evidence="3" id="KW-1185">Reference proteome</keyword>
<comment type="caution">
    <text evidence="2">The sequence shown here is derived from an EMBL/GenBank/DDBJ whole genome shotgun (WGS) entry which is preliminary data.</text>
</comment>
<evidence type="ECO:0000313" key="3">
    <source>
        <dbReference type="Proteomes" id="UP001524502"/>
    </source>
</evidence>
<evidence type="ECO:0000256" key="1">
    <source>
        <dbReference type="SAM" id="SignalP"/>
    </source>
</evidence>
<feature type="chain" id="PRO_5045562696" description="Lipoprotein" evidence="1">
    <location>
        <begin position="20"/>
        <end position="210"/>
    </location>
</feature>
<dbReference type="Proteomes" id="UP001524502">
    <property type="component" value="Unassembled WGS sequence"/>
</dbReference>
<accession>A0ABT1RR45</accession>
<dbReference type="RefSeq" id="WP_256132828.1">
    <property type="nucleotide sequence ID" value="NZ_JANFXK010000015.1"/>
</dbReference>
<evidence type="ECO:0000313" key="2">
    <source>
        <dbReference type="EMBL" id="MCQ4637643.1"/>
    </source>
</evidence>
<evidence type="ECO:0008006" key="4">
    <source>
        <dbReference type="Google" id="ProtNLM"/>
    </source>
</evidence>
<organism evidence="2 3">
    <name type="scientific">Anaerovorax odorimutans</name>
    <dbReference type="NCBI Taxonomy" id="109327"/>
    <lineage>
        <taxon>Bacteria</taxon>
        <taxon>Bacillati</taxon>
        <taxon>Bacillota</taxon>
        <taxon>Clostridia</taxon>
        <taxon>Peptostreptococcales</taxon>
        <taxon>Anaerovoracaceae</taxon>
        <taxon>Anaerovorax</taxon>
    </lineage>
</organism>
<feature type="signal peptide" evidence="1">
    <location>
        <begin position="1"/>
        <end position="19"/>
    </location>
</feature>
<keyword evidence="1" id="KW-0732">Signal</keyword>
<dbReference type="EMBL" id="JANFXK010000015">
    <property type="protein sequence ID" value="MCQ4637643.1"/>
    <property type="molecule type" value="Genomic_DNA"/>
</dbReference>
<sequence>MKKKLFAIALAVAFVFAAAGCGNSEEQPAAASEPEQKICKKELSPEAAHALDMAGISDSNSTGMLQYQGDDQVKSVTFKLMEYRADKGKWSCINKYKLRAGESGDILVTFSVDYTMIHMAVTISGSGPAAQSEWGIKPLPNVTEDETITDEQIISSPLERDKDIALHMTYTEAADGGKSPDLAAYPDTSKYKDYKYIRAIVANFSSEPAD</sequence>
<proteinExistence type="predicted"/>
<gene>
    <name evidence="2" type="ORF">NE619_12990</name>
</gene>
<protein>
    <recommendedName>
        <fullName evidence="4">Lipoprotein</fullName>
    </recommendedName>
</protein>
<dbReference type="PROSITE" id="PS51257">
    <property type="entry name" value="PROKAR_LIPOPROTEIN"/>
    <property type="match status" value="1"/>
</dbReference>